<dbReference type="Proteomes" id="UP000664167">
    <property type="component" value="Unassembled WGS sequence"/>
</dbReference>
<keyword evidence="6" id="KW-1185">Reference proteome</keyword>
<evidence type="ECO:0008006" key="7">
    <source>
        <dbReference type="Google" id="ProtNLM"/>
    </source>
</evidence>
<feature type="region of interest" description="Disordered" evidence="3">
    <location>
        <begin position="185"/>
        <end position="208"/>
    </location>
</feature>
<dbReference type="RefSeq" id="WP_206960172.1">
    <property type="nucleotide sequence ID" value="NZ_BAAAJJ010000003.1"/>
</dbReference>
<keyword evidence="4" id="KW-0812">Transmembrane</keyword>
<dbReference type="EMBL" id="JAFLRJ010000031">
    <property type="protein sequence ID" value="MBO0510940.1"/>
    <property type="molecule type" value="Genomic_DNA"/>
</dbReference>
<keyword evidence="4" id="KW-0472">Membrane</keyword>
<sequence length="287" mass="29643">MTSTADTTQHPDVSEISDLAEGLLPPSRTADVRRHLDECALCAEVRVSLDEIRSLLGTLPAPQRMPDDIADRIDAALADEATHVSRETAPASQPTDLPDTPVADRPAGRSGAATGPGRAPAARRRRRRNAVLGAAFGAAVIGAGVFLLQSVNPSGSSGDSAAKMADDSFAAAGLEQKVHSLLVPDTESGADSSQPDKPTSPSLGIQSNTPKIAKSVLVPGCIEAGIGRDNALALQRGTYEGTKAYLVVLPHPSDPALVQAYVVDATCVDAGAPAKGKVLLTHSYARH</sequence>
<feature type="region of interest" description="Disordered" evidence="3">
    <location>
        <begin position="81"/>
        <end position="126"/>
    </location>
</feature>
<dbReference type="InterPro" id="IPR041916">
    <property type="entry name" value="Anti_sigma_zinc_sf"/>
</dbReference>
<feature type="compositionally biased region" description="Polar residues" evidence="3">
    <location>
        <begin position="189"/>
        <end position="208"/>
    </location>
</feature>
<keyword evidence="2" id="KW-0804">Transcription</keyword>
<evidence type="ECO:0000313" key="5">
    <source>
        <dbReference type="EMBL" id="MBO0510940.1"/>
    </source>
</evidence>
<organism evidence="5 6">
    <name type="scientific">Streptomyces beijiangensis</name>
    <dbReference type="NCBI Taxonomy" id="163361"/>
    <lineage>
        <taxon>Bacteria</taxon>
        <taxon>Bacillati</taxon>
        <taxon>Actinomycetota</taxon>
        <taxon>Actinomycetes</taxon>
        <taxon>Kitasatosporales</taxon>
        <taxon>Streptomycetaceae</taxon>
        <taxon>Streptomyces</taxon>
    </lineage>
</organism>
<evidence type="ECO:0000256" key="3">
    <source>
        <dbReference type="SAM" id="MobiDB-lite"/>
    </source>
</evidence>
<feature type="transmembrane region" description="Helical" evidence="4">
    <location>
        <begin position="130"/>
        <end position="148"/>
    </location>
</feature>
<evidence type="ECO:0000313" key="6">
    <source>
        <dbReference type="Proteomes" id="UP000664167"/>
    </source>
</evidence>
<accession>A0A939F2D1</accession>
<comment type="caution">
    <text evidence="5">The sequence shown here is derived from an EMBL/GenBank/DDBJ whole genome shotgun (WGS) entry which is preliminary data.</text>
</comment>
<feature type="region of interest" description="Disordered" evidence="3">
    <location>
        <begin position="1"/>
        <end position="22"/>
    </location>
</feature>
<evidence type="ECO:0000256" key="1">
    <source>
        <dbReference type="ARBA" id="ARBA00023015"/>
    </source>
</evidence>
<evidence type="ECO:0000256" key="4">
    <source>
        <dbReference type="SAM" id="Phobius"/>
    </source>
</evidence>
<name>A0A939F2D1_9ACTN</name>
<feature type="compositionally biased region" description="Low complexity" evidence="3">
    <location>
        <begin position="108"/>
        <end position="120"/>
    </location>
</feature>
<reference evidence="5" key="1">
    <citation type="submission" date="2021-03" db="EMBL/GenBank/DDBJ databases">
        <title>Streptomyces poriferae sp. nov., a novel marine sponge-derived Actinobacteria species with anti-MRSA activity.</title>
        <authorList>
            <person name="Sandoval-Powers M."/>
            <person name="Kralova S."/>
            <person name="Nguyen G.-S."/>
            <person name="Fawwal D."/>
            <person name="Degnes K."/>
            <person name="Klinkenberg G."/>
            <person name="Sletta H."/>
            <person name="Wentzel A."/>
            <person name="Liles M.R."/>
        </authorList>
    </citation>
    <scope>NUCLEOTIDE SEQUENCE</scope>
    <source>
        <strain evidence="5">DSM 41794</strain>
    </source>
</reference>
<proteinExistence type="predicted"/>
<evidence type="ECO:0000256" key="2">
    <source>
        <dbReference type="ARBA" id="ARBA00023163"/>
    </source>
</evidence>
<gene>
    <name evidence="5" type="ORF">J0695_03820</name>
</gene>
<dbReference type="AlphaFoldDB" id="A0A939F2D1"/>
<dbReference type="Gene3D" id="1.10.10.1320">
    <property type="entry name" value="Anti-sigma factor, zinc-finger domain"/>
    <property type="match status" value="1"/>
</dbReference>
<protein>
    <recommendedName>
        <fullName evidence="7">Zinc-finger domain-containing protein</fullName>
    </recommendedName>
</protein>
<keyword evidence="4" id="KW-1133">Transmembrane helix</keyword>
<keyword evidence="1" id="KW-0805">Transcription regulation</keyword>
<feature type="compositionally biased region" description="Polar residues" evidence="3">
    <location>
        <begin position="1"/>
        <end position="11"/>
    </location>
</feature>